<dbReference type="Pfam" id="PF13242">
    <property type="entry name" value="Hydrolase_like"/>
    <property type="match status" value="1"/>
</dbReference>
<feature type="binding site" evidence="10">
    <location>
        <position position="92"/>
    </location>
    <ligand>
        <name>Zn(2+)</name>
        <dbReference type="ChEBI" id="CHEBI:29105"/>
    </ligand>
</feature>
<dbReference type="GO" id="GO:0016791">
    <property type="term" value="F:phosphatase activity"/>
    <property type="evidence" value="ECO:0007669"/>
    <property type="project" value="InterPro"/>
</dbReference>
<keyword evidence="10" id="KW-0862">Zinc</keyword>
<sequence>MNKAIFLDRDGVLNHEIYDYITRVEDFKILEYQIPPLKRLYDEGYLLIVITNQGGIALKRYNEQELGIMHQMLRNEFVKRNADIAAFYYCPHHPTVGEACKCRKPLSGMLLDAIDMFDIDPALSVMIGDKPRDVAAANGAGVKGIEIVPDEQIDYELVKKVLSGTEMKTNSAGLLKLMAEQK</sequence>
<keyword evidence="5 7" id="KW-0119">Carbohydrate metabolism</keyword>
<comment type="cofactor">
    <cofactor evidence="10">
        <name>Mg(2+)</name>
        <dbReference type="ChEBI" id="CHEBI:18420"/>
    </cofactor>
</comment>
<dbReference type="InterPro" id="IPR004446">
    <property type="entry name" value="Heptose_bisP_phosphatase"/>
</dbReference>
<comment type="cofactor">
    <cofactor evidence="10">
        <name>Zn(2+)</name>
        <dbReference type="ChEBI" id="CHEBI:29105"/>
    </cofactor>
</comment>
<feature type="binding site" evidence="10">
    <location>
        <position position="100"/>
    </location>
    <ligand>
        <name>Zn(2+)</name>
        <dbReference type="ChEBI" id="CHEBI:29105"/>
    </ligand>
</feature>
<dbReference type="NCBIfam" id="TIGR01662">
    <property type="entry name" value="HAD-SF-IIIA"/>
    <property type="match status" value="1"/>
</dbReference>
<evidence type="ECO:0000256" key="8">
    <source>
        <dbReference type="PIRSR" id="PIRSR004682-1"/>
    </source>
</evidence>
<evidence type="ECO:0000313" key="11">
    <source>
        <dbReference type="EMBL" id="TCC96835.1"/>
    </source>
</evidence>
<evidence type="ECO:0000256" key="7">
    <source>
        <dbReference type="PIRNR" id="PIRNR004682"/>
    </source>
</evidence>
<evidence type="ECO:0000256" key="3">
    <source>
        <dbReference type="ARBA" id="ARBA00022723"/>
    </source>
</evidence>
<dbReference type="AlphaFoldDB" id="A0A4R0N9S6"/>
<keyword evidence="3 10" id="KW-0479">Metal-binding</keyword>
<dbReference type="PANTHER" id="PTHR42891">
    <property type="entry name" value="D-GLYCERO-BETA-D-MANNO-HEPTOSE-1,7-BISPHOSPHATE 7-PHOSPHATASE"/>
    <property type="match status" value="1"/>
</dbReference>
<evidence type="ECO:0000256" key="6">
    <source>
        <dbReference type="ARBA" id="ARBA00031828"/>
    </source>
</evidence>
<dbReference type="CDD" id="cd07503">
    <property type="entry name" value="HAD_HisB-N"/>
    <property type="match status" value="1"/>
</dbReference>
<feature type="binding site" evidence="10">
    <location>
        <position position="90"/>
    </location>
    <ligand>
        <name>Zn(2+)</name>
        <dbReference type="ChEBI" id="CHEBI:29105"/>
    </ligand>
</feature>
<dbReference type="PANTHER" id="PTHR42891:SF1">
    <property type="entry name" value="D-GLYCERO-BETA-D-MANNO-HEPTOSE-1,7-BISPHOSPHATE 7-PHOSPHATASE"/>
    <property type="match status" value="1"/>
</dbReference>
<evidence type="ECO:0000256" key="5">
    <source>
        <dbReference type="ARBA" id="ARBA00023277"/>
    </source>
</evidence>
<dbReference type="PIRSF" id="PIRSF004682">
    <property type="entry name" value="GmhB"/>
    <property type="match status" value="1"/>
</dbReference>
<dbReference type="EC" id="3.1.3.-" evidence="7"/>
<reference evidence="11 12" key="1">
    <citation type="submission" date="2019-02" db="EMBL/GenBank/DDBJ databases">
        <title>Pedobacter sp. RP-1-14 sp. nov., isolated from Arctic soil.</title>
        <authorList>
            <person name="Dahal R.H."/>
        </authorList>
    </citation>
    <scope>NUCLEOTIDE SEQUENCE [LARGE SCALE GENOMIC DNA]</scope>
    <source>
        <strain evidence="11 12">RP-1-14</strain>
    </source>
</reference>
<feature type="binding site" evidence="10">
    <location>
        <position position="130"/>
    </location>
    <ligand>
        <name>Mg(2+)</name>
        <dbReference type="ChEBI" id="CHEBI:18420"/>
    </ligand>
</feature>
<dbReference type="GO" id="GO:0005737">
    <property type="term" value="C:cytoplasm"/>
    <property type="evidence" value="ECO:0007669"/>
    <property type="project" value="UniProtKB-SubCell"/>
</dbReference>
<comment type="similarity">
    <text evidence="7">Belongs to the gmhB family.</text>
</comment>
<dbReference type="NCBIfam" id="TIGR01656">
    <property type="entry name" value="Histidinol-ppas"/>
    <property type="match status" value="1"/>
</dbReference>
<feature type="site" description="Stabilizes the phosphoryl group" evidence="9">
    <location>
        <position position="51"/>
    </location>
</feature>
<evidence type="ECO:0000256" key="1">
    <source>
        <dbReference type="ARBA" id="ARBA00004496"/>
    </source>
</evidence>
<feature type="site" description="Stabilizes the phosphoryl group" evidence="9">
    <location>
        <position position="104"/>
    </location>
</feature>
<evidence type="ECO:0000313" key="12">
    <source>
        <dbReference type="Proteomes" id="UP000293347"/>
    </source>
</evidence>
<dbReference type="GO" id="GO:0005975">
    <property type="term" value="P:carbohydrate metabolic process"/>
    <property type="evidence" value="ECO:0007669"/>
    <property type="project" value="InterPro"/>
</dbReference>
<evidence type="ECO:0000256" key="2">
    <source>
        <dbReference type="ARBA" id="ARBA00022490"/>
    </source>
</evidence>
<feature type="binding site" evidence="10">
    <location>
        <position position="102"/>
    </location>
    <ligand>
        <name>Zn(2+)</name>
        <dbReference type="ChEBI" id="CHEBI:29105"/>
    </ligand>
</feature>
<accession>A0A4R0N9S6</accession>
<feature type="binding site" evidence="10">
    <location>
        <position position="8"/>
    </location>
    <ligand>
        <name>Mg(2+)</name>
        <dbReference type="ChEBI" id="CHEBI:18420"/>
    </ligand>
</feature>
<dbReference type="RefSeq" id="WP_131598069.1">
    <property type="nucleotide sequence ID" value="NZ_SJSL01000010.1"/>
</dbReference>
<comment type="caution">
    <text evidence="11">The sequence shown here is derived from an EMBL/GenBank/DDBJ whole genome shotgun (WGS) entry which is preliminary data.</text>
</comment>
<keyword evidence="2 7" id="KW-0963">Cytoplasm</keyword>
<feature type="active site" description="Proton donor" evidence="8">
    <location>
        <position position="10"/>
    </location>
</feature>
<dbReference type="SUPFAM" id="SSF56784">
    <property type="entry name" value="HAD-like"/>
    <property type="match status" value="1"/>
</dbReference>
<proteinExistence type="inferred from homology"/>
<dbReference type="InterPro" id="IPR006543">
    <property type="entry name" value="Histidinol-phos"/>
</dbReference>
<protein>
    <recommendedName>
        <fullName evidence="6 7">D,D-heptose 1,7-bisphosphate phosphatase</fullName>
        <ecNumber evidence="7">3.1.3.-</ecNumber>
    </recommendedName>
</protein>
<keyword evidence="4 7" id="KW-0378">Hydrolase</keyword>
<dbReference type="EMBL" id="SJSL01000010">
    <property type="protein sequence ID" value="TCC96835.1"/>
    <property type="molecule type" value="Genomic_DNA"/>
</dbReference>
<feature type="binding site" evidence="10">
    <location>
        <position position="10"/>
    </location>
    <ligand>
        <name>Mg(2+)</name>
        <dbReference type="ChEBI" id="CHEBI:18420"/>
    </ligand>
</feature>
<dbReference type="InterPro" id="IPR006549">
    <property type="entry name" value="HAD-SF_hydro_IIIA"/>
</dbReference>
<evidence type="ECO:0000256" key="9">
    <source>
        <dbReference type="PIRSR" id="PIRSR004682-3"/>
    </source>
</evidence>
<dbReference type="Proteomes" id="UP000293347">
    <property type="component" value="Unassembled WGS sequence"/>
</dbReference>
<dbReference type="InterPro" id="IPR036412">
    <property type="entry name" value="HAD-like_sf"/>
</dbReference>
<dbReference type="OrthoDB" id="9813880at2"/>
<dbReference type="InterPro" id="IPR023214">
    <property type="entry name" value="HAD_sf"/>
</dbReference>
<evidence type="ECO:0000256" key="4">
    <source>
        <dbReference type="ARBA" id="ARBA00022801"/>
    </source>
</evidence>
<dbReference type="Gene3D" id="3.40.50.1000">
    <property type="entry name" value="HAD superfamily/HAD-like"/>
    <property type="match status" value="1"/>
</dbReference>
<organism evidence="11 12">
    <name type="scientific">Pedobacter psychroterrae</name>
    <dbReference type="NCBI Taxonomy" id="2530453"/>
    <lineage>
        <taxon>Bacteria</taxon>
        <taxon>Pseudomonadati</taxon>
        <taxon>Bacteroidota</taxon>
        <taxon>Sphingobacteriia</taxon>
        <taxon>Sphingobacteriales</taxon>
        <taxon>Sphingobacteriaceae</taxon>
        <taxon>Pedobacter</taxon>
    </lineage>
</organism>
<name>A0A4R0N9S6_9SPHI</name>
<feature type="binding site" evidence="10">
    <location>
        <position position="129"/>
    </location>
    <ligand>
        <name>Mg(2+)</name>
        <dbReference type="ChEBI" id="CHEBI:18420"/>
    </ligand>
</feature>
<evidence type="ECO:0000256" key="10">
    <source>
        <dbReference type="PIRSR" id="PIRSR004682-4"/>
    </source>
</evidence>
<keyword evidence="12" id="KW-1185">Reference proteome</keyword>
<feature type="active site" description="Nucleophile" evidence="8">
    <location>
        <position position="8"/>
    </location>
</feature>
<dbReference type="GO" id="GO:0046872">
    <property type="term" value="F:metal ion binding"/>
    <property type="evidence" value="ECO:0007669"/>
    <property type="project" value="UniProtKB-KW"/>
</dbReference>
<comment type="subcellular location">
    <subcellularLocation>
        <location evidence="1 7">Cytoplasm</location>
    </subcellularLocation>
</comment>
<feature type="site" description="Contributes to substrate recognition" evidence="9">
    <location>
        <position position="103"/>
    </location>
</feature>
<keyword evidence="10" id="KW-0460">Magnesium</keyword>
<gene>
    <name evidence="11" type="ORF">EZ437_20840</name>
</gene>